<dbReference type="PANTHER" id="PTHR43861:SF1">
    <property type="entry name" value="TRANS-ACONITATE 2-METHYLTRANSFERASE"/>
    <property type="match status" value="1"/>
</dbReference>
<dbReference type="InterPro" id="IPR013216">
    <property type="entry name" value="Methyltransf_11"/>
</dbReference>
<evidence type="ECO:0000259" key="1">
    <source>
        <dbReference type="Pfam" id="PF08241"/>
    </source>
</evidence>
<accession>A0A9W4TGJ9</accession>
<dbReference type="InterPro" id="IPR029063">
    <property type="entry name" value="SAM-dependent_MTases_sf"/>
</dbReference>
<reference evidence="2" key="1">
    <citation type="submission" date="2022-09" db="EMBL/GenBank/DDBJ databases">
        <authorList>
            <person name="Duchaud E."/>
        </authorList>
    </citation>
    <scope>NUCLEOTIDE SEQUENCE</scope>
    <source>
        <strain evidence="2">TRV642</strain>
    </source>
</reference>
<sequence length="244" mass="28283">MKQNIYDDTDFFENYGKMARSIDGLNSAGEWHVLKKMLPDFQGKNVLDLGCGYGWHCIYAKEQGAESVIGIDLSKKMIDKAKEKSKGLSIEYYQMPIEDIEFEKEQFDVIFSSLTFHYIQDLKALFRKINKYLKKGGSFVFSMEHPVFTAKSEQDWFKEENGNRLHWPVDNYQYEGARETSFLGHKVVKYHRTVASILNIVIDSGFSITQISEPKPSEEIIEKYPEMKDELRRPIFIMVAAGKS</sequence>
<dbReference type="EMBL" id="OX336425">
    <property type="protein sequence ID" value="CAI2766879.1"/>
    <property type="molecule type" value="Genomic_DNA"/>
</dbReference>
<organism evidence="2 3">
    <name type="scientific">Flavobacterium collinsii</name>
    <dbReference type="NCBI Taxonomy" id="1114861"/>
    <lineage>
        <taxon>Bacteria</taxon>
        <taxon>Pseudomonadati</taxon>
        <taxon>Bacteroidota</taxon>
        <taxon>Flavobacteriia</taxon>
        <taxon>Flavobacteriales</taxon>
        <taxon>Flavobacteriaceae</taxon>
        <taxon>Flavobacterium</taxon>
    </lineage>
</organism>
<gene>
    <name evidence="2" type="primary">cmoB</name>
    <name evidence="2" type="ORF">TRV642_1946</name>
</gene>
<dbReference type="KEGG" id="fcs:TRV642_1946"/>
<dbReference type="Gene3D" id="3.40.50.150">
    <property type="entry name" value="Vaccinia Virus protein VP39"/>
    <property type="match status" value="1"/>
</dbReference>
<dbReference type="Proteomes" id="UP001152749">
    <property type="component" value="Chromosome"/>
</dbReference>
<dbReference type="CDD" id="cd02440">
    <property type="entry name" value="AdoMet_MTases"/>
    <property type="match status" value="1"/>
</dbReference>
<evidence type="ECO:0000313" key="3">
    <source>
        <dbReference type="Proteomes" id="UP001152749"/>
    </source>
</evidence>
<feature type="domain" description="Methyltransferase type 11" evidence="1">
    <location>
        <begin position="47"/>
        <end position="141"/>
    </location>
</feature>
<proteinExistence type="predicted"/>
<dbReference type="RefSeq" id="WP_263362836.1">
    <property type="nucleotide sequence ID" value="NZ_OX336425.1"/>
</dbReference>
<protein>
    <submittedName>
        <fullName evidence="2">tRNA U34 carboxymethyltransferase</fullName>
        <ecNumber evidence="2">2.5.1.-</ecNumber>
    </submittedName>
</protein>
<dbReference type="SUPFAM" id="SSF53335">
    <property type="entry name" value="S-adenosyl-L-methionine-dependent methyltransferases"/>
    <property type="match status" value="1"/>
</dbReference>
<name>A0A9W4TGJ9_9FLAO</name>
<dbReference type="GO" id="GO:0008757">
    <property type="term" value="F:S-adenosylmethionine-dependent methyltransferase activity"/>
    <property type="evidence" value="ECO:0007669"/>
    <property type="project" value="InterPro"/>
</dbReference>
<dbReference type="AlphaFoldDB" id="A0A9W4TGJ9"/>
<dbReference type="Pfam" id="PF08241">
    <property type="entry name" value="Methyltransf_11"/>
    <property type="match status" value="1"/>
</dbReference>
<keyword evidence="2" id="KW-0808">Transferase</keyword>
<dbReference type="PANTHER" id="PTHR43861">
    <property type="entry name" value="TRANS-ACONITATE 2-METHYLTRANSFERASE-RELATED"/>
    <property type="match status" value="1"/>
</dbReference>
<dbReference type="EC" id="2.5.1.-" evidence="2"/>
<evidence type="ECO:0000313" key="2">
    <source>
        <dbReference type="EMBL" id="CAI2766879.1"/>
    </source>
</evidence>